<dbReference type="Pfam" id="PF03746">
    <property type="entry name" value="LamB_YcsF"/>
    <property type="match status" value="1"/>
</dbReference>
<proteinExistence type="predicted"/>
<sequence length="252" mass="27316">MPLEASLNCDAGESFGPYSIGDDENLFPLVSLVNAACGFHGSDFDVMKKTAELAKKHGVGIGAHPSLPDQQGFGRRVMHLPPDSFFNCLLYQVGALVAFLKLENLPLSHIKCHGQAYVMASKDLDLARQIARIAKLYAVPMLGMPGTAHQEACQLEGVDFVPEWYVDVLYGDEGQLLAPRSAALRDPVTPEDVYKRARRMIETGTWTSKSGAKELSFPEGTTKVSICVHGDFPGAVDVAGAVRRAINDVQNE</sequence>
<gene>
    <name evidence="1" type="ORF">DMC30DRAFT_355608</name>
</gene>
<dbReference type="InterPro" id="IPR005501">
    <property type="entry name" value="LamB/YcsF/PxpA-like"/>
</dbReference>
<dbReference type="GO" id="GO:0005975">
    <property type="term" value="P:carbohydrate metabolic process"/>
    <property type="evidence" value="ECO:0007669"/>
    <property type="project" value="InterPro"/>
</dbReference>
<evidence type="ECO:0000313" key="2">
    <source>
        <dbReference type="Proteomes" id="UP000311382"/>
    </source>
</evidence>
<dbReference type="PANTHER" id="PTHR30292">
    <property type="entry name" value="UNCHARACTERIZED PROTEIN YBGL-RELATED"/>
    <property type="match status" value="1"/>
</dbReference>
<protein>
    <submittedName>
        <fullName evidence="1">LamB/YcsF family protein</fullName>
    </submittedName>
</protein>
<dbReference type="Gene3D" id="3.20.20.370">
    <property type="entry name" value="Glycoside hydrolase/deacetylase"/>
    <property type="match status" value="1"/>
</dbReference>
<accession>A0A5C5FPW5</accession>
<keyword evidence="2" id="KW-1185">Reference proteome</keyword>
<dbReference type="SUPFAM" id="SSF88713">
    <property type="entry name" value="Glycoside hydrolase/deacetylase"/>
    <property type="match status" value="1"/>
</dbReference>
<dbReference type="OrthoDB" id="5295431at2759"/>
<comment type="caution">
    <text evidence="1">The sequence shown here is derived from an EMBL/GenBank/DDBJ whole genome shotgun (WGS) entry which is preliminary data.</text>
</comment>
<dbReference type="AlphaFoldDB" id="A0A5C5FPW5"/>
<dbReference type="PANTHER" id="PTHR30292:SF0">
    <property type="entry name" value="5-OXOPROLINASE SUBUNIT A"/>
    <property type="match status" value="1"/>
</dbReference>
<dbReference type="InterPro" id="IPR011330">
    <property type="entry name" value="Glyco_hydro/deAcase_b/a-brl"/>
</dbReference>
<dbReference type="Proteomes" id="UP000311382">
    <property type="component" value="Unassembled WGS sequence"/>
</dbReference>
<reference evidence="1 2" key="1">
    <citation type="submission" date="2019-03" db="EMBL/GenBank/DDBJ databases">
        <title>Rhodosporidium diobovatum UCD-FST 08-225 genome sequencing, assembly, and annotation.</title>
        <authorList>
            <person name="Fakankun I.U."/>
            <person name="Fristensky B."/>
            <person name="Levin D.B."/>
        </authorList>
    </citation>
    <scope>NUCLEOTIDE SEQUENCE [LARGE SCALE GENOMIC DNA]</scope>
    <source>
        <strain evidence="1 2">UCD-FST 08-225</strain>
    </source>
</reference>
<dbReference type="EMBL" id="SOZI01000142">
    <property type="protein sequence ID" value="TNY18372.1"/>
    <property type="molecule type" value="Genomic_DNA"/>
</dbReference>
<evidence type="ECO:0000313" key="1">
    <source>
        <dbReference type="EMBL" id="TNY18372.1"/>
    </source>
</evidence>
<dbReference type="STRING" id="5288.A0A5C5FPW5"/>
<organism evidence="1 2">
    <name type="scientific">Rhodotorula diobovata</name>
    <dbReference type="NCBI Taxonomy" id="5288"/>
    <lineage>
        <taxon>Eukaryota</taxon>
        <taxon>Fungi</taxon>
        <taxon>Dikarya</taxon>
        <taxon>Basidiomycota</taxon>
        <taxon>Pucciniomycotina</taxon>
        <taxon>Microbotryomycetes</taxon>
        <taxon>Sporidiobolales</taxon>
        <taxon>Sporidiobolaceae</taxon>
        <taxon>Rhodotorula</taxon>
    </lineage>
</organism>
<name>A0A5C5FPW5_9BASI</name>